<dbReference type="CDD" id="cd06170">
    <property type="entry name" value="LuxR_C_like"/>
    <property type="match status" value="1"/>
</dbReference>
<protein>
    <submittedName>
        <fullName evidence="5">LuxR family transcriptional regulator</fullName>
    </submittedName>
</protein>
<dbReference type="InterPro" id="IPR000792">
    <property type="entry name" value="Tscrpt_reg_LuxR_C"/>
</dbReference>
<dbReference type="PRINTS" id="PR00038">
    <property type="entry name" value="HTHLUXR"/>
</dbReference>
<dbReference type="SUPFAM" id="SSF46894">
    <property type="entry name" value="C-terminal effector domain of the bipartite response regulators"/>
    <property type="match status" value="1"/>
</dbReference>
<dbReference type="InterPro" id="IPR036388">
    <property type="entry name" value="WH-like_DNA-bd_sf"/>
</dbReference>
<dbReference type="SUPFAM" id="SSF52540">
    <property type="entry name" value="P-loop containing nucleoside triphosphate hydrolases"/>
    <property type="match status" value="1"/>
</dbReference>
<dbReference type="GeneID" id="97286055"/>
<feature type="region of interest" description="Disordered" evidence="3">
    <location>
        <begin position="1"/>
        <end position="29"/>
    </location>
</feature>
<dbReference type="Pfam" id="PF00196">
    <property type="entry name" value="GerE"/>
    <property type="match status" value="1"/>
</dbReference>
<dbReference type="InterPro" id="IPR016032">
    <property type="entry name" value="Sig_transdc_resp-reg_C-effctor"/>
</dbReference>
<feature type="domain" description="HTH luxR-type" evidence="4">
    <location>
        <begin position="916"/>
        <end position="980"/>
    </location>
</feature>
<dbReference type="SUPFAM" id="SSF48452">
    <property type="entry name" value="TPR-like"/>
    <property type="match status" value="1"/>
</dbReference>
<dbReference type="InterPro" id="IPR041664">
    <property type="entry name" value="AAA_16"/>
</dbReference>
<dbReference type="Gene3D" id="1.10.10.10">
    <property type="entry name" value="Winged helix-like DNA-binding domain superfamily/Winged helix DNA-binding domain"/>
    <property type="match status" value="1"/>
</dbReference>
<dbReference type="Proteomes" id="UP001622557">
    <property type="component" value="Chromosome"/>
</dbReference>
<dbReference type="SMART" id="SM00421">
    <property type="entry name" value="HTH_LUXR"/>
    <property type="match status" value="1"/>
</dbReference>
<dbReference type="PROSITE" id="PS50043">
    <property type="entry name" value="HTH_LUXR_2"/>
    <property type="match status" value="1"/>
</dbReference>
<accession>A0ABZ1KY07</accession>
<dbReference type="PANTHER" id="PTHR16305">
    <property type="entry name" value="TESTICULAR SOLUBLE ADENYLYL CYCLASE"/>
    <property type="match status" value="1"/>
</dbReference>
<name>A0ABZ1KY07_STRAH</name>
<evidence type="ECO:0000259" key="4">
    <source>
        <dbReference type="PROSITE" id="PS50043"/>
    </source>
</evidence>
<keyword evidence="1" id="KW-0547">Nucleotide-binding</keyword>
<reference evidence="5 6" key="1">
    <citation type="submission" date="2022-10" db="EMBL/GenBank/DDBJ databases">
        <title>The complete genomes of actinobacterial strains from the NBC collection.</title>
        <authorList>
            <person name="Joergensen T.S."/>
            <person name="Alvarez Arevalo M."/>
            <person name="Sterndorff E.B."/>
            <person name="Faurdal D."/>
            <person name="Vuksanovic O."/>
            <person name="Mourched A.-S."/>
            <person name="Charusanti P."/>
            <person name="Shaw S."/>
            <person name="Blin K."/>
            <person name="Weber T."/>
        </authorList>
    </citation>
    <scope>NUCLEOTIDE SEQUENCE [LARGE SCALE GENOMIC DNA]</scope>
    <source>
        <strain evidence="5 6">NBC_00156</strain>
    </source>
</reference>
<evidence type="ECO:0000256" key="1">
    <source>
        <dbReference type="ARBA" id="ARBA00022741"/>
    </source>
</evidence>
<dbReference type="Gene3D" id="3.40.50.300">
    <property type="entry name" value="P-loop containing nucleotide triphosphate hydrolases"/>
    <property type="match status" value="1"/>
</dbReference>
<gene>
    <name evidence="5" type="ORF">OG350_36470</name>
</gene>
<dbReference type="InterPro" id="IPR027417">
    <property type="entry name" value="P-loop_NTPase"/>
</dbReference>
<evidence type="ECO:0000313" key="6">
    <source>
        <dbReference type="Proteomes" id="UP001622557"/>
    </source>
</evidence>
<evidence type="ECO:0000256" key="2">
    <source>
        <dbReference type="ARBA" id="ARBA00022840"/>
    </source>
</evidence>
<sequence>MSAHIGPDVTGPDRIGPGNAGPEGAGLIGRDRERERVAALLAALPRDGGQVLHLSGAPGTGRTAVLRHAAARAAEQGVRVLSTAWAPAEREWPLAALNHLLRPALHRATGIPDRERAVLDTAFGGGPATPAPAELAAAVLRLLDTLPGPVLLCVDDLDRLDPASRDTLRAVAGLCGGTRVGLIVTERTVSGAPPCPHPQTVTLGRLPDLQARALVALAGRVTGYAEEQLVLAVARGNPLALTELSLGDGPLGDTACFGMLPATPRLAEAYAEDRQALSALARTVLLTAALSASPVTRDILAASALLLDSADAARDGLAEVVARGLVVESPGPTDADENAGAMEAVGTLRTGVVEADGAAGAVEVADTGTTGAVDAEVAADHLRFPDPLVRPAVLGLESTPRRMAAHAALGQSIGSPAHAAWHAARCAAGPDEELARRLESLAAGPRPGGAVLVALAALEGAARLSPDPERGAARLLRAAELAGERGLADQALRYVRQIDPTGLGTLGRALLLRVYDLLPGSGTGGRERIAELCEAAREVAAQDPALARKLLLAAARRGRWQQCGPDERHLLLRTAGELRAGPRDAWYLTVTALTDPLRVPGPADPRPAPGVSGADHRSLLSQAATLTLDFERAAPLLEETEAALRAEGRYRQLPLILVPRAMCRIWLGGEWHTALALAEEARTIADRTGQPDWAARATGMLGIVEALRGEHDRSLEYAAEVEESSLRLGQNRQLSLAVLARALTASGTGRYAEAYDRLRSLFTDPATPYAFEQFWGLAFLAEAAPPAGEQADARSVVDHVASLTGEECAPLLRRILAYADAVLAPEGEAEARYRRALRPGIEVWPLLHGMTAFGYGAWLRRRRRVTDSRTPLATAESVFRTLGASSRAAQTASELRATGWAAEGDSAGTPAGDASGSDLTRVLSPQQLTIARLAARGLTNRAIGEQLRLSPRTVASHLYQIFPKLGVSSRAQLAALMGTG</sequence>
<evidence type="ECO:0000256" key="3">
    <source>
        <dbReference type="SAM" id="MobiDB-lite"/>
    </source>
</evidence>
<dbReference type="RefSeq" id="WP_405454049.1">
    <property type="nucleotide sequence ID" value="NZ_CP108164.1"/>
</dbReference>
<keyword evidence="2" id="KW-0067">ATP-binding</keyword>
<dbReference type="EMBL" id="CP108164">
    <property type="protein sequence ID" value="WTQ85457.1"/>
    <property type="molecule type" value="Genomic_DNA"/>
</dbReference>
<organism evidence="5 6">
    <name type="scientific">Streptomyces achromogenes</name>
    <dbReference type="NCBI Taxonomy" id="67255"/>
    <lineage>
        <taxon>Bacteria</taxon>
        <taxon>Bacillati</taxon>
        <taxon>Actinomycetota</taxon>
        <taxon>Actinomycetes</taxon>
        <taxon>Kitasatosporales</taxon>
        <taxon>Streptomycetaceae</taxon>
        <taxon>Streptomyces</taxon>
    </lineage>
</organism>
<proteinExistence type="predicted"/>
<evidence type="ECO:0000313" key="5">
    <source>
        <dbReference type="EMBL" id="WTQ85457.1"/>
    </source>
</evidence>
<dbReference type="Pfam" id="PF13191">
    <property type="entry name" value="AAA_16"/>
    <property type="match status" value="1"/>
</dbReference>
<dbReference type="PANTHER" id="PTHR16305:SF35">
    <property type="entry name" value="TRANSCRIPTIONAL ACTIVATOR DOMAIN"/>
    <property type="match status" value="1"/>
</dbReference>
<dbReference type="InterPro" id="IPR011990">
    <property type="entry name" value="TPR-like_helical_dom_sf"/>
</dbReference>
<keyword evidence="6" id="KW-1185">Reference proteome</keyword>
<dbReference type="Gene3D" id="1.25.40.10">
    <property type="entry name" value="Tetratricopeptide repeat domain"/>
    <property type="match status" value="1"/>
</dbReference>
<feature type="compositionally biased region" description="Gly residues" evidence="3">
    <location>
        <begin position="18"/>
        <end position="27"/>
    </location>
</feature>